<evidence type="ECO:0000256" key="1">
    <source>
        <dbReference type="SAM" id="MobiDB-lite"/>
    </source>
</evidence>
<accession>A0ABD3BK07</accession>
<dbReference type="AlphaFoldDB" id="A0ABD3BK07"/>
<dbReference type="PANTHER" id="PTHR31672:SF13">
    <property type="entry name" value="F-BOX PROTEIN CPR30-LIKE"/>
    <property type="match status" value="1"/>
</dbReference>
<feature type="domain" description="F-box" evidence="2">
    <location>
        <begin position="189"/>
        <end position="216"/>
    </location>
</feature>
<dbReference type="InterPro" id="IPR001810">
    <property type="entry name" value="F-box_dom"/>
</dbReference>
<feature type="compositionally biased region" description="Pro residues" evidence="1">
    <location>
        <begin position="1"/>
        <end position="14"/>
    </location>
</feature>
<dbReference type="PROSITE" id="PS50181">
    <property type="entry name" value="FBOX"/>
    <property type="match status" value="1"/>
</dbReference>
<dbReference type="Proteomes" id="UP001632038">
    <property type="component" value="Unassembled WGS sequence"/>
</dbReference>
<name>A0ABD3BK07_9LAMI</name>
<protein>
    <recommendedName>
        <fullName evidence="2">F-box domain-containing protein</fullName>
    </recommendedName>
</protein>
<feature type="region of interest" description="Disordered" evidence="1">
    <location>
        <begin position="1"/>
        <end position="36"/>
    </location>
</feature>
<dbReference type="PANTHER" id="PTHR31672">
    <property type="entry name" value="BNACNNG10540D PROTEIN"/>
    <property type="match status" value="1"/>
</dbReference>
<evidence type="ECO:0000259" key="2">
    <source>
        <dbReference type="PROSITE" id="PS50181"/>
    </source>
</evidence>
<organism evidence="3 4">
    <name type="scientific">Castilleja foliolosa</name>
    <dbReference type="NCBI Taxonomy" id="1961234"/>
    <lineage>
        <taxon>Eukaryota</taxon>
        <taxon>Viridiplantae</taxon>
        <taxon>Streptophyta</taxon>
        <taxon>Embryophyta</taxon>
        <taxon>Tracheophyta</taxon>
        <taxon>Spermatophyta</taxon>
        <taxon>Magnoliopsida</taxon>
        <taxon>eudicotyledons</taxon>
        <taxon>Gunneridae</taxon>
        <taxon>Pentapetalae</taxon>
        <taxon>asterids</taxon>
        <taxon>lamiids</taxon>
        <taxon>Lamiales</taxon>
        <taxon>Orobanchaceae</taxon>
        <taxon>Pedicularideae</taxon>
        <taxon>Castillejinae</taxon>
        <taxon>Castilleja</taxon>
    </lineage>
</organism>
<evidence type="ECO:0000313" key="3">
    <source>
        <dbReference type="EMBL" id="KAL3617750.1"/>
    </source>
</evidence>
<reference evidence="4" key="1">
    <citation type="journal article" date="2024" name="IScience">
        <title>Strigolactones Initiate the Formation of Haustorium-like Structures in Castilleja.</title>
        <authorList>
            <person name="Buerger M."/>
            <person name="Peterson D."/>
            <person name="Chory J."/>
        </authorList>
    </citation>
    <scope>NUCLEOTIDE SEQUENCE [LARGE SCALE GENOMIC DNA]</scope>
</reference>
<dbReference type="InterPro" id="IPR050796">
    <property type="entry name" value="SCF_F-box_component"/>
</dbReference>
<gene>
    <name evidence="3" type="ORF">CASFOL_038071</name>
</gene>
<proteinExistence type="predicted"/>
<keyword evidence="4" id="KW-1185">Reference proteome</keyword>
<sequence>MDDNPPPPSDLNPPPEEEQSELIPLPAPSEDPPEQQNWALIPLPVALPDALRRHHRILLFEVPAAFPEEAAPSYFFIPFPEAPALPQEPLQAALPEEPLQAALPLRNYFYALPEHPIPGFRRHAPALTQEPAFPEEPPLRLRPGRRHYYLEAPALPQAFPEARRRNYYISLADDPLPVVFPESRRRLLPEPLLSLPEDIWYEILTHLPVLTLLQLSDEFNWGRLLCEPNFIACHLKHSPPLLLVHAIEGIRQHPNCSNFVYNYKGPTKGFGESGIKRHNPSPQPDGMGVINIVGACNGVFCVCKGFLAQHFILSNPATQEVLSIPQPTEPDPSSVIGAFAGFGVDIKNDRYILFRITIPGDEAAAEKCQFFNFKTGVWYFQGEDNDSGDVSFRSLMRTTEVVVNGVPYWRVWLNNRLKLVWLDVTNSSFVKGSFAWPDNSTFILCEIIHGLLGAVVWPHAESPSFDVFLREGGVWGLKHRVDTNVLCVRGDMVGVHWDNLIIQELIAANGKSHLNVMKLRDDDGEPVIEDFVALGNSQRVGKLVSYRESLKILPIIVDCTAERTMKLRGLHCCKVEGECIAATEDTF</sequence>
<dbReference type="EMBL" id="JAVIJP010000081">
    <property type="protein sequence ID" value="KAL3617750.1"/>
    <property type="molecule type" value="Genomic_DNA"/>
</dbReference>
<evidence type="ECO:0000313" key="4">
    <source>
        <dbReference type="Proteomes" id="UP001632038"/>
    </source>
</evidence>
<comment type="caution">
    <text evidence="3">The sequence shown here is derived from an EMBL/GenBank/DDBJ whole genome shotgun (WGS) entry which is preliminary data.</text>
</comment>